<feature type="transmembrane region" description="Helical" evidence="6">
    <location>
        <begin position="417"/>
        <end position="437"/>
    </location>
</feature>
<comment type="caution">
    <text evidence="7">The sequence shown here is derived from an EMBL/GenBank/DDBJ whole genome shotgun (WGS) entry which is preliminary data.</text>
</comment>
<evidence type="ECO:0000256" key="1">
    <source>
        <dbReference type="ARBA" id="ARBA00004141"/>
    </source>
</evidence>
<evidence type="ECO:0000256" key="3">
    <source>
        <dbReference type="ARBA" id="ARBA00022989"/>
    </source>
</evidence>
<dbReference type="EMBL" id="JARQWQ010000001">
    <property type="protein sequence ID" value="KAK2574046.1"/>
    <property type="molecule type" value="Genomic_DNA"/>
</dbReference>
<dbReference type="Proteomes" id="UP001249851">
    <property type="component" value="Unassembled WGS sequence"/>
</dbReference>
<evidence type="ECO:0000256" key="5">
    <source>
        <dbReference type="ARBA" id="ARBA00038039"/>
    </source>
</evidence>
<sequence length="703" mass="78800">MSWHTSFYLGKLVNNTFMPKTTMTVNGLYDNCHKAWPNALCGFGNVCGDISDIIWFVVLVPQIWKNWKRRSVEGLSILWASANFTGSLVNVFFVFSNSLPLYIKISAVYLPILEFSILVQFWFYSKHSVKMKVLYGMGCFLVWIAVIIVELSVENAAPDVQWIAIVLWSAESFPQVVLNMHLRKTSGQSTPSVVIGVIGKTTDFLSNYLLRLPPQYVIMTYFSSTLVIWYLKPQLKNTTMIHPTYGGNRALNEEPLEVDDCDECSLIGDPEGSVEADRASEEKMASVCTQVIPTTDFSARIRGIPSYQRLFAVYLCLAVAVFSVCVCLNTPSNWGIFAPPVVFVVLLCALLYRNYHDSFVHVGTMAVDGLYDDCRKAAPKALCGFGNVCGYISCAIWIVVLVPQVWKNWKRRSVEGLSILWASANFTGSLVNCFFVFSGSLPLYIKISAVYLPILEFSILVQFSFYSKHSVKMKVLYGIGCFLVWIAVIILELSVKNAAPDVQWIAIVLWSIESFPQVILNMRLRSTNGQSTHSVVLDLMGKTTDFLSNYLLGLPPQYVIMTYFSSTLAYINGVQPKKTTITHCTYDSNGVLNEEPLEADECDESPLSGDHARSVQVDRASEEEMASLCTHVIPSINFSTRIRDIPRYQLLFAVYLCLAVAVFSVCVCLNTPSNWGSFAPPLVIVVLLCALLYRNYREGRMHC</sequence>
<keyword evidence="3 6" id="KW-1133">Transmembrane helix</keyword>
<dbReference type="PANTHER" id="PTHR16201">
    <property type="entry name" value="SEVEN TRANSMEMBRANE PROTEIN 1-RELATED"/>
    <property type="match status" value="1"/>
</dbReference>
<feature type="transmembrane region" description="Helical" evidence="6">
    <location>
        <begin position="443"/>
        <end position="463"/>
    </location>
</feature>
<dbReference type="GO" id="GO:0016020">
    <property type="term" value="C:membrane"/>
    <property type="evidence" value="ECO:0007669"/>
    <property type="project" value="UniProtKB-SubCell"/>
</dbReference>
<organism evidence="7 8">
    <name type="scientific">Acropora cervicornis</name>
    <name type="common">Staghorn coral</name>
    <dbReference type="NCBI Taxonomy" id="6130"/>
    <lineage>
        <taxon>Eukaryota</taxon>
        <taxon>Metazoa</taxon>
        <taxon>Cnidaria</taxon>
        <taxon>Anthozoa</taxon>
        <taxon>Hexacorallia</taxon>
        <taxon>Scleractinia</taxon>
        <taxon>Astrocoeniina</taxon>
        <taxon>Acroporidae</taxon>
        <taxon>Acropora</taxon>
    </lineage>
</organism>
<gene>
    <name evidence="7" type="ORF">P5673_000167</name>
</gene>
<feature type="transmembrane region" description="Helical" evidence="6">
    <location>
        <begin position="337"/>
        <end position="355"/>
    </location>
</feature>
<reference evidence="7" key="2">
    <citation type="journal article" date="2023" name="Science">
        <title>Genomic signatures of disease resistance in endangered staghorn corals.</title>
        <authorList>
            <person name="Vollmer S.V."/>
            <person name="Selwyn J.D."/>
            <person name="Despard B.A."/>
            <person name="Roesel C.L."/>
        </authorList>
    </citation>
    <scope>NUCLEOTIDE SEQUENCE</scope>
    <source>
        <strain evidence="7">K2</strain>
    </source>
</reference>
<keyword evidence="4 6" id="KW-0472">Membrane</keyword>
<evidence type="ECO:0000256" key="6">
    <source>
        <dbReference type="SAM" id="Phobius"/>
    </source>
</evidence>
<dbReference type="Pfam" id="PF04193">
    <property type="entry name" value="PQ-loop"/>
    <property type="match status" value="4"/>
</dbReference>
<feature type="transmembrane region" description="Helical" evidence="6">
    <location>
        <begin position="310"/>
        <end position="331"/>
    </location>
</feature>
<keyword evidence="8" id="KW-1185">Reference proteome</keyword>
<name>A0AAD9R6P0_ACRCE</name>
<evidence type="ECO:0000313" key="7">
    <source>
        <dbReference type="EMBL" id="KAK2574046.1"/>
    </source>
</evidence>
<feature type="transmembrane region" description="Helical" evidence="6">
    <location>
        <begin position="650"/>
        <end position="672"/>
    </location>
</feature>
<dbReference type="SMART" id="SM00679">
    <property type="entry name" value="CTNS"/>
    <property type="match status" value="3"/>
</dbReference>
<feature type="transmembrane region" description="Helical" evidence="6">
    <location>
        <begin position="101"/>
        <end position="124"/>
    </location>
</feature>
<protein>
    <submittedName>
        <fullName evidence="7">Cystinosin-like protein</fullName>
    </submittedName>
</protein>
<dbReference type="Gene3D" id="1.20.1280.290">
    <property type="match status" value="2"/>
</dbReference>
<accession>A0AAD9R6P0</accession>
<evidence type="ECO:0000313" key="8">
    <source>
        <dbReference type="Proteomes" id="UP001249851"/>
    </source>
</evidence>
<keyword evidence="2 6" id="KW-0812">Transmembrane</keyword>
<proteinExistence type="inferred from homology"/>
<comment type="similarity">
    <text evidence="5">Belongs to the laat-1 family.</text>
</comment>
<reference evidence="7" key="1">
    <citation type="journal article" date="2023" name="G3 (Bethesda)">
        <title>Whole genome assembly and annotation of the endangered Caribbean coral Acropora cervicornis.</title>
        <authorList>
            <person name="Selwyn J.D."/>
            <person name="Vollmer S.V."/>
        </authorList>
    </citation>
    <scope>NUCLEOTIDE SEQUENCE</scope>
    <source>
        <strain evidence="7">K2</strain>
    </source>
</reference>
<dbReference type="AlphaFoldDB" id="A0AAD9R6P0"/>
<dbReference type="PANTHER" id="PTHR16201:SF37">
    <property type="entry name" value="PQ-LOOP REPEAT-CONTAINING PROTEIN"/>
    <property type="match status" value="1"/>
</dbReference>
<comment type="subcellular location">
    <subcellularLocation>
        <location evidence="1">Membrane</location>
        <topology evidence="1">Multi-pass membrane protein</topology>
    </subcellularLocation>
</comment>
<feature type="transmembrane region" description="Helical" evidence="6">
    <location>
        <begin position="133"/>
        <end position="153"/>
    </location>
</feature>
<feature type="transmembrane region" description="Helical" evidence="6">
    <location>
        <begin position="75"/>
        <end position="95"/>
    </location>
</feature>
<evidence type="ECO:0000256" key="4">
    <source>
        <dbReference type="ARBA" id="ARBA00023136"/>
    </source>
</evidence>
<dbReference type="InterPro" id="IPR051415">
    <property type="entry name" value="LAAT-1"/>
</dbReference>
<feature type="transmembrane region" description="Helical" evidence="6">
    <location>
        <begin position="475"/>
        <end position="495"/>
    </location>
</feature>
<dbReference type="InterPro" id="IPR006603">
    <property type="entry name" value="PQ-loop_rpt"/>
</dbReference>
<feature type="transmembrane region" description="Helical" evidence="6">
    <location>
        <begin position="214"/>
        <end position="231"/>
    </location>
</feature>
<feature type="transmembrane region" description="Helical" evidence="6">
    <location>
        <begin position="678"/>
        <end position="696"/>
    </location>
</feature>
<evidence type="ECO:0000256" key="2">
    <source>
        <dbReference type="ARBA" id="ARBA00022692"/>
    </source>
</evidence>